<keyword evidence="1" id="KW-0001">2Fe-2S</keyword>
<dbReference type="Pfam" id="PF19112">
    <property type="entry name" value="VanA_C"/>
    <property type="match status" value="1"/>
</dbReference>
<accession>A0A228I1D2</accession>
<dbReference type="Gene3D" id="3.90.380.10">
    <property type="entry name" value="Naphthalene 1,2-dioxygenase Alpha Subunit, Chain A, domain 1"/>
    <property type="match status" value="1"/>
</dbReference>
<name>A0A228I1D2_9BURK</name>
<dbReference type="GO" id="GO:0016491">
    <property type="term" value="F:oxidoreductase activity"/>
    <property type="evidence" value="ECO:0007669"/>
    <property type="project" value="UniProtKB-KW"/>
</dbReference>
<dbReference type="Pfam" id="PF00355">
    <property type="entry name" value="Rieske"/>
    <property type="match status" value="1"/>
</dbReference>
<organism evidence="7 8">
    <name type="scientific">Burkholderia aenigmatica</name>
    <dbReference type="NCBI Taxonomy" id="2015348"/>
    <lineage>
        <taxon>Bacteria</taxon>
        <taxon>Pseudomonadati</taxon>
        <taxon>Pseudomonadota</taxon>
        <taxon>Betaproteobacteria</taxon>
        <taxon>Burkholderiales</taxon>
        <taxon>Burkholderiaceae</taxon>
        <taxon>Burkholderia</taxon>
        <taxon>Burkholderia cepacia complex</taxon>
    </lineage>
</organism>
<evidence type="ECO:0000256" key="4">
    <source>
        <dbReference type="ARBA" id="ARBA00023004"/>
    </source>
</evidence>
<keyword evidence="3" id="KW-0560">Oxidoreductase</keyword>
<dbReference type="AlphaFoldDB" id="A0A228I1D2"/>
<reference evidence="8" key="1">
    <citation type="submission" date="2017-06" db="EMBL/GenBank/DDBJ databases">
        <authorList>
            <person name="LiPuma J."/>
            <person name="Spilker T."/>
        </authorList>
    </citation>
    <scope>NUCLEOTIDE SEQUENCE [LARGE SCALE GENOMIC DNA]</scope>
    <source>
        <strain evidence="8">AU17325</strain>
    </source>
</reference>
<dbReference type="GO" id="GO:0051537">
    <property type="term" value="F:2 iron, 2 sulfur cluster binding"/>
    <property type="evidence" value="ECO:0007669"/>
    <property type="project" value="UniProtKB-KW"/>
</dbReference>
<dbReference type="InterPro" id="IPR017941">
    <property type="entry name" value="Rieske_2Fe-2S"/>
</dbReference>
<dbReference type="InterPro" id="IPR050584">
    <property type="entry name" value="Cholesterol_7-desaturase"/>
</dbReference>
<dbReference type="Gene3D" id="2.102.10.10">
    <property type="entry name" value="Rieske [2Fe-2S] iron-sulphur domain"/>
    <property type="match status" value="1"/>
</dbReference>
<evidence type="ECO:0000313" key="7">
    <source>
        <dbReference type="EMBL" id="OXI35992.1"/>
    </source>
</evidence>
<dbReference type="SUPFAM" id="SSF50022">
    <property type="entry name" value="ISP domain"/>
    <property type="match status" value="1"/>
</dbReference>
<dbReference type="InterPro" id="IPR036922">
    <property type="entry name" value="Rieske_2Fe-2S_sf"/>
</dbReference>
<dbReference type="PANTHER" id="PTHR21266:SF60">
    <property type="entry name" value="3-KETOSTEROID-9-ALPHA-MONOOXYGENASE, OXYGENASE COMPONENT"/>
    <property type="match status" value="1"/>
</dbReference>
<keyword evidence="2" id="KW-0479">Metal-binding</keyword>
<keyword evidence="5" id="KW-0411">Iron-sulfur</keyword>
<sequence>MLNISIASTCPPCDESAPDADGEAFGALVEQWYVAGTEAEVKQDKPFGTRVLGLGIVLFRAADGEIVALVDQCVHRGTRLSAGNVIDGCLVCPYHGWHYNQHGSVTRIPSIDGASAEPTSTTYPYRQRRLPVLTRHGLVWVYRGRGDPALKRPFDMPHHGERPWQSYYMVNTFDGDLGALVENFMDVPHTVFVHDRIFRSSTGRRLRATVELKQQSVEVTYHDDGDKIGMLDWLTNPSREPLRHTDHFYAPNVTRCDYHWGSRSSFLIISQITPLDTRRSRVYTYIAYRFALPAAVLRALKPLLHLYTHSVIQQDVRIMRAHREGLDNAAGFTPSSVRADVVHIAIGRLLAATQRGEPLPDAQCGTKPMEFVI</sequence>
<gene>
    <name evidence="7" type="ORF">CFB84_37015</name>
</gene>
<dbReference type="OrthoDB" id="9790995at2"/>
<proteinExistence type="predicted"/>
<dbReference type="RefSeq" id="WP_089454067.1">
    <property type="nucleotide sequence ID" value="NZ_NKFA01000027.1"/>
</dbReference>
<dbReference type="PROSITE" id="PS51296">
    <property type="entry name" value="RIESKE"/>
    <property type="match status" value="1"/>
</dbReference>
<evidence type="ECO:0000256" key="5">
    <source>
        <dbReference type="ARBA" id="ARBA00023014"/>
    </source>
</evidence>
<evidence type="ECO:0000256" key="2">
    <source>
        <dbReference type="ARBA" id="ARBA00022723"/>
    </source>
</evidence>
<dbReference type="InterPro" id="IPR044043">
    <property type="entry name" value="VanA_C_cat"/>
</dbReference>
<dbReference type="Proteomes" id="UP000214600">
    <property type="component" value="Unassembled WGS sequence"/>
</dbReference>
<dbReference type="EMBL" id="NKFA01000027">
    <property type="protein sequence ID" value="OXI35992.1"/>
    <property type="molecule type" value="Genomic_DNA"/>
</dbReference>
<evidence type="ECO:0000256" key="3">
    <source>
        <dbReference type="ARBA" id="ARBA00023002"/>
    </source>
</evidence>
<evidence type="ECO:0000256" key="1">
    <source>
        <dbReference type="ARBA" id="ARBA00022714"/>
    </source>
</evidence>
<evidence type="ECO:0000313" key="8">
    <source>
        <dbReference type="Proteomes" id="UP000214600"/>
    </source>
</evidence>
<protein>
    <submittedName>
        <fullName evidence="7">FeS-binding protein</fullName>
    </submittedName>
</protein>
<feature type="domain" description="Rieske" evidence="6">
    <location>
        <begin position="32"/>
        <end position="141"/>
    </location>
</feature>
<dbReference type="SUPFAM" id="SSF55961">
    <property type="entry name" value="Bet v1-like"/>
    <property type="match status" value="1"/>
</dbReference>
<dbReference type="CDD" id="cd03469">
    <property type="entry name" value="Rieske_RO_Alpha_N"/>
    <property type="match status" value="1"/>
</dbReference>
<dbReference type="GO" id="GO:0046872">
    <property type="term" value="F:metal ion binding"/>
    <property type="evidence" value="ECO:0007669"/>
    <property type="project" value="UniProtKB-KW"/>
</dbReference>
<evidence type="ECO:0000259" key="6">
    <source>
        <dbReference type="PROSITE" id="PS51296"/>
    </source>
</evidence>
<comment type="caution">
    <text evidence="7">The sequence shown here is derived from an EMBL/GenBank/DDBJ whole genome shotgun (WGS) entry which is preliminary data.</text>
</comment>
<keyword evidence="4" id="KW-0408">Iron</keyword>
<dbReference type="PANTHER" id="PTHR21266">
    <property type="entry name" value="IRON-SULFUR DOMAIN CONTAINING PROTEIN"/>
    <property type="match status" value="1"/>
</dbReference>
<reference evidence="7 8" key="2">
    <citation type="submission" date="2017-08" db="EMBL/GenBank/DDBJ databases">
        <title>WGS of novel Burkholderia cepaca complex species.</title>
        <authorList>
            <person name="Lipuma J."/>
            <person name="Spilker T."/>
        </authorList>
    </citation>
    <scope>NUCLEOTIDE SEQUENCE [LARGE SCALE GENOMIC DNA]</scope>
    <source>
        <strain evidence="7 8">AU17325</strain>
    </source>
</reference>